<dbReference type="InterPro" id="IPR011583">
    <property type="entry name" value="Chitinase_II/V-like_cat"/>
</dbReference>
<dbReference type="OrthoDB" id="9775889at2"/>
<evidence type="ECO:0000256" key="9">
    <source>
        <dbReference type="SAM" id="SignalP"/>
    </source>
</evidence>
<dbReference type="EC" id="3.2.1.14" evidence="3"/>
<dbReference type="CDD" id="cd06548">
    <property type="entry name" value="GH18_chitinase"/>
    <property type="match status" value="1"/>
</dbReference>
<dbReference type="InterPro" id="IPR001223">
    <property type="entry name" value="Glyco_hydro18_cat"/>
</dbReference>
<dbReference type="GO" id="GO:0006032">
    <property type="term" value="P:chitin catabolic process"/>
    <property type="evidence" value="ECO:0007669"/>
    <property type="project" value="UniProtKB-KW"/>
</dbReference>
<comment type="catalytic activity">
    <reaction evidence="1">
        <text>Random endo-hydrolysis of N-acetyl-beta-D-glucosaminide (1-&gt;4)-beta-linkages in chitin and chitodextrins.</text>
        <dbReference type="EC" id="3.2.1.14"/>
    </reaction>
</comment>
<dbReference type="Gene3D" id="2.60.40.10">
    <property type="entry name" value="Immunoglobulins"/>
    <property type="match status" value="1"/>
</dbReference>
<dbReference type="Pfam" id="PF00704">
    <property type="entry name" value="Glyco_hydro_18"/>
    <property type="match status" value="1"/>
</dbReference>
<dbReference type="SUPFAM" id="SSF81296">
    <property type="entry name" value="E set domains"/>
    <property type="match status" value="1"/>
</dbReference>
<dbReference type="PROSITE" id="PS01095">
    <property type="entry name" value="GH18_1"/>
    <property type="match status" value="1"/>
</dbReference>
<keyword evidence="4 8" id="KW-0378">Hydrolase</keyword>
<keyword evidence="7" id="KW-0119">Carbohydrate metabolism</keyword>
<feature type="domain" description="GH18" evidence="10">
    <location>
        <begin position="156"/>
        <end position="569"/>
    </location>
</feature>
<keyword evidence="5" id="KW-0146">Chitin degradation</keyword>
<evidence type="ECO:0000256" key="7">
    <source>
        <dbReference type="ARBA" id="ARBA00023326"/>
    </source>
</evidence>
<evidence type="ECO:0000256" key="1">
    <source>
        <dbReference type="ARBA" id="ARBA00000822"/>
    </source>
</evidence>
<dbReference type="EMBL" id="RKHR01000004">
    <property type="protein sequence ID" value="ROS01797.1"/>
    <property type="molecule type" value="Genomic_DNA"/>
</dbReference>
<evidence type="ECO:0000256" key="5">
    <source>
        <dbReference type="ARBA" id="ARBA00023024"/>
    </source>
</evidence>
<dbReference type="GO" id="GO:0000272">
    <property type="term" value="P:polysaccharide catabolic process"/>
    <property type="evidence" value="ECO:0007669"/>
    <property type="project" value="UniProtKB-KW"/>
</dbReference>
<gene>
    <name evidence="11" type="ORF">EDC56_2245</name>
</gene>
<reference evidence="11 12" key="1">
    <citation type="submission" date="2018-11" db="EMBL/GenBank/DDBJ databases">
        <title>Genomic Encyclopedia of Type Strains, Phase IV (KMG-IV): sequencing the most valuable type-strain genomes for metagenomic binning, comparative biology and taxonomic classification.</title>
        <authorList>
            <person name="Goeker M."/>
        </authorList>
    </citation>
    <scope>NUCLEOTIDE SEQUENCE [LARGE SCALE GENOMIC DNA]</scope>
    <source>
        <strain evidence="11 12">DSM 100316</strain>
    </source>
</reference>
<dbReference type="Pfam" id="PF08329">
    <property type="entry name" value="ChitinaseA_N"/>
    <property type="match status" value="1"/>
</dbReference>
<dbReference type="GO" id="GO:0008061">
    <property type="term" value="F:chitin binding"/>
    <property type="evidence" value="ECO:0007669"/>
    <property type="project" value="InterPro"/>
</dbReference>
<dbReference type="InterPro" id="IPR029070">
    <property type="entry name" value="Chitinase_insertion_sf"/>
</dbReference>
<dbReference type="InterPro" id="IPR017853">
    <property type="entry name" value="GH"/>
</dbReference>
<evidence type="ECO:0000256" key="6">
    <source>
        <dbReference type="ARBA" id="ARBA00023295"/>
    </source>
</evidence>
<dbReference type="SUPFAM" id="SSF51445">
    <property type="entry name" value="(Trans)glycosidases"/>
    <property type="match status" value="1"/>
</dbReference>
<dbReference type="PANTHER" id="PTHR11177">
    <property type="entry name" value="CHITINASE"/>
    <property type="match status" value="1"/>
</dbReference>
<dbReference type="GO" id="GO:0008843">
    <property type="term" value="F:endochitinase activity"/>
    <property type="evidence" value="ECO:0007669"/>
    <property type="project" value="UniProtKB-EC"/>
</dbReference>
<dbReference type="RefSeq" id="WP_123712556.1">
    <property type="nucleotide sequence ID" value="NZ_RKHR01000004.1"/>
</dbReference>
<keyword evidence="9" id="KW-0732">Signal</keyword>
<evidence type="ECO:0000259" key="10">
    <source>
        <dbReference type="PROSITE" id="PS51910"/>
    </source>
</evidence>
<keyword evidence="7" id="KW-0624">Polysaccharide degradation</keyword>
<dbReference type="InterPro" id="IPR013540">
    <property type="entry name" value="ChitinaseA_N"/>
</dbReference>
<feature type="signal peptide" evidence="9">
    <location>
        <begin position="1"/>
        <end position="22"/>
    </location>
</feature>
<dbReference type="InterPro" id="IPR014756">
    <property type="entry name" value="Ig_E-set"/>
</dbReference>
<keyword evidence="6 8" id="KW-0326">Glycosidase</keyword>
<evidence type="ECO:0000256" key="2">
    <source>
        <dbReference type="ARBA" id="ARBA00009121"/>
    </source>
</evidence>
<dbReference type="AlphaFoldDB" id="A0A3N2DPS6"/>
<evidence type="ECO:0000256" key="4">
    <source>
        <dbReference type="ARBA" id="ARBA00022801"/>
    </source>
</evidence>
<dbReference type="SMART" id="SM00636">
    <property type="entry name" value="Glyco_18"/>
    <property type="match status" value="1"/>
</dbReference>
<evidence type="ECO:0000313" key="11">
    <source>
        <dbReference type="EMBL" id="ROS01797.1"/>
    </source>
</evidence>
<comment type="similarity">
    <text evidence="2">Belongs to the glycosyl hydrolase 18 family. Chitinase class II subfamily.</text>
</comment>
<accession>A0A3N2DPS6</accession>
<evidence type="ECO:0000256" key="3">
    <source>
        <dbReference type="ARBA" id="ARBA00012729"/>
    </source>
</evidence>
<comment type="caution">
    <text evidence="11">The sequence shown here is derived from an EMBL/GenBank/DDBJ whole genome shotgun (WGS) entry which is preliminary data.</text>
</comment>
<protein>
    <recommendedName>
        <fullName evidence="3">chitinase</fullName>
        <ecNumber evidence="3">3.2.1.14</ecNumber>
    </recommendedName>
</protein>
<proteinExistence type="inferred from homology"/>
<keyword evidence="12" id="KW-1185">Reference proteome</keyword>
<evidence type="ECO:0000313" key="12">
    <source>
        <dbReference type="Proteomes" id="UP000275394"/>
    </source>
</evidence>
<dbReference type="InterPro" id="IPR050314">
    <property type="entry name" value="Glycosyl_Hydrlase_18"/>
</dbReference>
<feature type="chain" id="PRO_5018146337" description="chitinase" evidence="9">
    <location>
        <begin position="23"/>
        <end position="573"/>
    </location>
</feature>
<dbReference type="PROSITE" id="PS51910">
    <property type="entry name" value="GH18_2"/>
    <property type="match status" value="1"/>
</dbReference>
<name>A0A3N2DPS6_9GAMM</name>
<dbReference type="Proteomes" id="UP000275394">
    <property type="component" value="Unassembled WGS sequence"/>
</dbReference>
<dbReference type="PANTHER" id="PTHR11177:SF317">
    <property type="entry name" value="CHITINASE 12-RELATED"/>
    <property type="match status" value="1"/>
</dbReference>
<organism evidence="11 12">
    <name type="scientific">Sinobacterium caligoides</name>
    <dbReference type="NCBI Taxonomy" id="933926"/>
    <lineage>
        <taxon>Bacteria</taxon>
        <taxon>Pseudomonadati</taxon>
        <taxon>Pseudomonadota</taxon>
        <taxon>Gammaproteobacteria</taxon>
        <taxon>Cellvibrionales</taxon>
        <taxon>Spongiibacteraceae</taxon>
        <taxon>Sinobacterium</taxon>
    </lineage>
</organism>
<dbReference type="InterPro" id="IPR001579">
    <property type="entry name" value="Glyco_hydro_18_chit_AS"/>
</dbReference>
<dbReference type="Gene3D" id="3.20.20.80">
    <property type="entry name" value="Glycosidases"/>
    <property type="match status" value="1"/>
</dbReference>
<sequence>MKSLRIAALSGAMCLLTAPAFSATPGDLAITWMESTYASGDNLPVTWNMWWGNNGDSWSLLDNGTVICEGTLTPNGENAQTATCTQDFAIGAHSLVAKLCLADDCSSSAATVFSVGNDNAVSDKTPWEYLDNSEWEARKAAGMREKNKPYNNTDGKRVATYFVEWGVHGRQFYPKDIPVENLTHIMYGFIPICGPNTSLTGTAKSALDQQCADKEDYQVVVHDKYAALEKNDMDATGSWDDPVKGIFAEFYRMKMTYPDVKIIPSVGGWTLSDPFYEIASNPAARATFITSIIALIDQYDFFDGIDIDWEFPGGGGANSTLGSPDDGKNFAILMQELRAALDELEIENGRTYELTAAVSGGVSKISEIDWENAIDSMDQVNVMTYDYYGTWDQTYGHQTGIYDTDTRSTLVDGSNANDVVNYLTTKGVAANKISVGVAMYGRGWTGITNGDASGPFVETATGGTPITGLEANGFWEDGIVDYQGIEENQLGGEDGQGANGFELFWDDIAKATYLWNETTGTFISFDDKRSVKAKGDFVTEKGLGGIFSWEIDSDNGTLLNAMHEGLGHTEKTQ</sequence>
<dbReference type="InterPro" id="IPR013783">
    <property type="entry name" value="Ig-like_fold"/>
</dbReference>
<dbReference type="Gene3D" id="3.10.50.10">
    <property type="match status" value="1"/>
</dbReference>
<dbReference type="SUPFAM" id="SSF54556">
    <property type="entry name" value="Chitinase insertion domain"/>
    <property type="match status" value="1"/>
</dbReference>
<evidence type="ECO:0000256" key="8">
    <source>
        <dbReference type="RuleBase" id="RU000489"/>
    </source>
</evidence>